<dbReference type="Proteomes" id="UP001373714">
    <property type="component" value="Unassembled WGS sequence"/>
</dbReference>
<sequence>MRQVANSMQASHGRPAAPLAPVNARLRLGLAPDGIGVKLSRLEMTDSGIQVRDKITQTSPAASAKAFNTYELLEQILIYVDDATLITARLVSKAWLGVLESSQVLRWKSWRWDHTYLPRLVRQDYDFYVQPIPLSDSEYSSSSSDEDEDGKRPMYLNSKRRRTQAKLPPKIPEYPKSPWTGRCEFAHPYVDGIQKLWYAVSTIPEHLWGTPAQLSAIHDLPMMKSIPAVELVRPRAYKGLRIEISHVPWRTKSQIGTVYRKADEFKLRDFVDVILEHTFLGDKLPIPVLRSGSGLILVSVWLIKENKTEEMVVGFELNRHQRWFAAQGTQCGFRNR</sequence>
<reference evidence="2 3" key="1">
    <citation type="submission" date="2019-10" db="EMBL/GenBank/DDBJ databases">
        <authorList>
            <person name="Palmer J.M."/>
        </authorList>
    </citation>
    <scope>NUCLEOTIDE SEQUENCE [LARGE SCALE GENOMIC DNA]</scope>
    <source>
        <strain evidence="2 3">TWF730</strain>
    </source>
</reference>
<dbReference type="EMBL" id="JAVHNS010000007">
    <property type="protein sequence ID" value="KAK6349079.1"/>
    <property type="molecule type" value="Genomic_DNA"/>
</dbReference>
<organism evidence="2 3">
    <name type="scientific">Orbilia blumenaviensis</name>
    <dbReference type="NCBI Taxonomy" id="1796055"/>
    <lineage>
        <taxon>Eukaryota</taxon>
        <taxon>Fungi</taxon>
        <taxon>Dikarya</taxon>
        <taxon>Ascomycota</taxon>
        <taxon>Pezizomycotina</taxon>
        <taxon>Orbiliomycetes</taxon>
        <taxon>Orbiliales</taxon>
        <taxon>Orbiliaceae</taxon>
        <taxon>Orbilia</taxon>
    </lineage>
</organism>
<evidence type="ECO:0000256" key="1">
    <source>
        <dbReference type="SAM" id="MobiDB-lite"/>
    </source>
</evidence>
<name>A0AAV9UW54_9PEZI</name>
<comment type="caution">
    <text evidence="2">The sequence shown here is derived from an EMBL/GenBank/DDBJ whole genome shotgun (WGS) entry which is preliminary data.</text>
</comment>
<keyword evidence="3" id="KW-1185">Reference proteome</keyword>
<evidence type="ECO:0008006" key="4">
    <source>
        <dbReference type="Google" id="ProtNLM"/>
    </source>
</evidence>
<evidence type="ECO:0000313" key="3">
    <source>
        <dbReference type="Proteomes" id="UP001373714"/>
    </source>
</evidence>
<evidence type="ECO:0000313" key="2">
    <source>
        <dbReference type="EMBL" id="KAK6349079.1"/>
    </source>
</evidence>
<feature type="region of interest" description="Disordered" evidence="1">
    <location>
        <begin position="136"/>
        <end position="156"/>
    </location>
</feature>
<dbReference type="InterPro" id="IPR036047">
    <property type="entry name" value="F-box-like_dom_sf"/>
</dbReference>
<dbReference type="AlphaFoldDB" id="A0AAV9UW54"/>
<protein>
    <recommendedName>
        <fullName evidence="4">F-box domain-containing protein</fullName>
    </recommendedName>
</protein>
<accession>A0AAV9UW54</accession>
<gene>
    <name evidence="2" type="ORF">TWF730_009838</name>
</gene>
<dbReference type="SUPFAM" id="SSF81383">
    <property type="entry name" value="F-box domain"/>
    <property type="match status" value="1"/>
</dbReference>
<dbReference type="CDD" id="cd09917">
    <property type="entry name" value="F-box_SF"/>
    <property type="match status" value="1"/>
</dbReference>
<proteinExistence type="predicted"/>